<protein>
    <recommendedName>
        <fullName evidence="1">RNA-directed DNA polymerase</fullName>
        <ecNumber evidence="1">2.7.7.49</ecNumber>
    </recommendedName>
</protein>
<evidence type="ECO:0000256" key="8">
    <source>
        <dbReference type="ARBA" id="ARBA00034120"/>
    </source>
</evidence>
<comment type="caution">
    <text evidence="11">The sequence shown here is derived from an EMBL/GenBank/DDBJ whole genome shotgun (WGS) entry which is preliminary data.</text>
</comment>
<dbReference type="InterPro" id="IPR000123">
    <property type="entry name" value="Reverse_transcriptase_msDNA"/>
</dbReference>
<dbReference type="InterPro" id="IPR043502">
    <property type="entry name" value="DNA/RNA_pol_sf"/>
</dbReference>
<evidence type="ECO:0000256" key="3">
    <source>
        <dbReference type="ARBA" id="ARBA00022695"/>
    </source>
</evidence>
<keyword evidence="5" id="KW-0460">Magnesium</keyword>
<name>A0A316EER1_9BACT</name>
<reference evidence="11 12" key="1">
    <citation type="submission" date="2018-05" db="EMBL/GenBank/DDBJ databases">
        <title>Genomic Encyclopedia of Archaeal and Bacterial Type Strains, Phase II (KMG-II): from individual species to whole genera.</title>
        <authorList>
            <person name="Goeker M."/>
        </authorList>
    </citation>
    <scope>NUCLEOTIDE SEQUENCE [LARGE SCALE GENOMIC DNA]</scope>
    <source>
        <strain evidence="11 12">DSM 22214</strain>
    </source>
</reference>
<evidence type="ECO:0000256" key="1">
    <source>
        <dbReference type="ARBA" id="ARBA00012493"/>
    </source>
</evidence>
<dbReference type="EMBL" id="QGGO01000004">
    <property type="protein sequence ID" value="PWK28198.1"/>
    <property type="molecule type" value="Genomic_DNA"/>
</dbReference>
<comment type="catalytic activity">
    <reaction evidence="9">
        <text>DNA(n) + a 2'-deoxyribonucleoside 5'-triphosphate = DNA(n+1) + diphosphate</text>
        <dbReference type="Rhea" id="RHEA:22508"/>
        <dbReference type="Rhea" id="RHEA-COMP:17339"/>
        <dbReference type="Rhea" id="RHEA-COMP:17340"/>
        <dbReference type="ChEBI" id="CHEBI:33019"/>
        <dbReference type="ChEBI" id="CHEBI:61560"/>
        <dbReference type="ChEBI" id="CHEBI:173112"/>
        <dbReference type="EC" id="2.7.7.49"/>
    </reaction>
</comment>
<dbReference type="PRINTS" id="PR00866">
    <property type="entry name" value="RNADNAPOLMS"/>
</dbReference>
<dbReference type="EC" id="2.7.7.49" evidence="1"/>
<keyword evidence="6 11" id="KW-0695">RNA-directed DNA polymerase</keyword>
<keyword evidence="2" id="KW-0808">Transferase</keyword>
<evidence type="ECO:0000256" key="5">
    <source>
        <dbReference type="ARBA" id="ARBA00022842"/>
    </source>
</evidence>
<evidence type="ECO:0000256" key="4">
    <source>
        <dbReference type="ARBA" id="ARBA00022723"/>
    </source>
</evidence>
<dbReference type="InterPro" id="IPR051083">
    <property type="entry name" value="GrpII_Intron_Splice-Mob/Def"/>
</dbReference>
<evidence type="ECO:0000256" key="7">
    <source>
        <dbReference type="ARBA" id="ARBA00023118"/>
    </source>
</evidence>
<dbReference type="GO" id="GO:0051607">
    <property type="term" value="P:defense response to virus"/>
    <property type="evidence" value="ECO:0007669"/>
    <property type="project" value="UniProtKB-KW"/>
</dbReference>
<dbReference type="PROSITE" id="PS50878">
    <property type="entry name" value="RT_POL"/>
    <property type="match status" value="1"/>
</dbReference>
<dbReference type="Pfam" id="PF00078">
    <property type="entry name" value="RVT_1"/>
    <property type="match status" value="1"/>
</dbReference>
<gene>
    <name evidence="11" type="ORF">LV89_00977</name>
</gene>
<dbReference type="RefSeq" id="WP_109741757.1">
    <property type="nucleotide sequence ID" value="NZ_QGGO01000004.1"/>
</dbReference>
<dbReference type="GO" id="GO:0003964">
    <property type="term" value="F:RNA-directed DNA polymerase activity"/>
    <property type="evidence" value="ECO:0007669"/>
    <property type="project" value="UniProtKB-KW"/>
</dbReference>
<dbReference type="PANTHER" id="PTHR34047:SF7">
    <property type="entry name" value="RNA-DIRECTED DNA POLYMERASE"/>
    <property type="match status" value="1"/>
</dbReference>
<dbReference type="GO" id="GO:0046872">
    <property type="term" value="F:metal ion binding"/>
    <property type="evidence" value="ECO:0007669"/>
    <property type="project" value="UniProtKB-KW"/>
</dbReference>
<dbReference type="Proteomes" id="UP000245489">
    <property type="component" value="Unassembled WGS sequence"/>
</dbReference>
<keyword evidence="3" id="KW-0548">Nucleotidyltransferase</keyword>
<feature type="domain" description="Reverse transcriptase" evidence="10">
    <location>
        <begin position="52"/>
        <end position="270"/>
    </location>
</feature>
<keyword evidence="12" id="KW-1185">Reference proteome</keyword>
<evidence type="ECO:0000313" key="12">
    <source>
        <dbReference type="Proteomes" id="UP000245489"/>
    </source>
</evidence>
<dbReference type="PANTHER" id="PTHR34047">
    <property type="entry name" value="NUCLEAR INTRON MATURASE 1, MITOCHONDRIAL-RELATED"/>
    <property type="match status" value="1"/>
</dbReference>
<evidence type="ECO:0000313" key="11">
    <source>
        <dbReference type="EMBL" id="PWK28198.1"/>
    </source>
</evidence>
<dbReference type="GO" id="GO:0003723">
    <property type="term" value="F:RNA binding"/>
    <property type="evidence" value="ECO:0007669"/>
    <property type="project" value="InterPro"/>
</dbReference>
<dbReference type="AlphaFoldDB" id="A0A316EER1"/>
<dbReference type="CDD" id="cd03487">
    <property type="entry name" value="RT_Bac_retron_II"/>
    <property type="match status" value="1"/>
</dbReference>
<dbReference type="InterPro" id="IPR000477">
    <property type="entry name" value="RT_dom"/>
</dbReference>
<keyword evidence="7" id="KW-0051">Antiviral defense</keyword>
<dbReference type="OrthoDB" id="9780724at2"/>
<dbReference type="SUPFAM" id="SSF56672">
    <property type="entry name" value="DNA/RNA polymerases"/>
    <property type="match status" value="1"/>
</dbReference>
<evidence type="ECO:0000256" key="9">
    <source>
        <dbReference type="ARBA" id="ARBA00048173"/>
    </source>
</evidence>
<proteinExistence type="inferred from homology"/>
<evidence type="ECO:0000256" key="6">
    <source>
        <dbReference type="ARBA" id="ARBA00022918"/>
    </source>
</evidence>
<accession>A0A316EER1</accession>
<organism evidence="11 12">
    <name type="scientific">Arcicella aurantiaca</name>
    <dbReference type="NCBI Taxonomy" id="591202"/>
    <lineage>
        <taxon>Bacteria</taxon>
        <taxon>Pseudomonadati</taxon>
        <taxon>Bacteroidota</taxon>
        <taxon>Cytophagia</taxon>
        <taxon>Cytophagales</taxon>
        <taxon>Flectobacillaceae</taxon>
        <taxon>Arcicella</taxon>
    </lineage>
</organism>
<sequence length="395" mass="45568">MQLTEEQKETIKICFSTMESIDDLVVLLNFVNPLLYPENYEGKINAIQKKSVTFYANPKLSGDKRYAEFSIRKKSGGDRKIAAPHKSLKLIQSALNFIFSVIYEPKEYVTGFVPEKSIVDNAKVHVGRNYVYNIDLENFFPSIELNRVKAVLKLPPFSLEGTEREKIAYLIACLACKDGRLPQGSPTSPVLSNIVCQKMDRRLRGFAKAFHCRFTRYADDITFSANKDVFNQTFKTELKRIIEDQNFTINEKKVRLQGRGYKQEVTGLIVNEKLNVSKKYVREVRAMLNNWDKLGYEKASEKFKKHYYEDKGHVKKGEASMQNVVWGKLQFLKMVKGEEDAVVLKYEAQYKKLNPQPLQVNLDNPTLSDILAIWENDINGKGIEDAMELYYSKFK</sequence>
<comment type="similarity">
    <text evidence="8">Belongs to the bacterial reverse transcriptase family.</text>
</comment>
<evidence type="ECO:0000259" key="10">
    <source>
        <dbReference type="PROSITE" id="PS50878"/>
    </source>
</evidence>
<evidence type="ECO:0000256" key="2">
    <source>
        <dbReference type="ARBA" id="ARBA00022679"/>
    </source>
</evidence>
<keyword evidence="4" id="KW-0479">Metal-binding</keyword>